<dbReference type="InterPro" id="IPR016181">
    <property type="entry name" value="Acyl_CoA_acyltransferase"/>
</dbReference>
<feature type="domain" description="N-acetyltransferase" evidence="1">
    <location>
        <begin position="165"/>
        <end position="227"/>
    </location>
</feature>
<dbReference type="PANTHER" id="PTHR42791:SF16">
    <property type="entry name" value="N-ACETYLTRANSFERASE DOMAIN-CONTAINING PROTEIN"/>
    <property type="match status" value="1"/>
</dbReference>
<gene>
    <name evidence="2" type="ORF">ZT1A5_G9726</name>
</gene>
<dbReference type="InterPro" id="IPR000182">
    <property type="entry name" value="GNAT_dom"/>
</dbReference>
<dbReference type="Proteomes" id="UP000215453">
    <property type="component" value="Chromosome 10"/>
</dbReference>
<reference evidence="2 3" key="1">
    <citation type="submission" date="2016-10" db="EMBL/GenBank/DDBJ databases">
        <authorList>
            <person name="Varghese N."/>
        </authorList>
    </citation>
    <scope>NUCLEOTIDE SEQUENCE [LARGE SCALE GENOMIC DNA]</scope>
</reference>
<dbReference type="Gene3D" id="3.40.630.30">
    <property type="match status" value="1"/>
</dbReference>
<sequence>MAPPTLSEIKTPSETILRWATRQDMPAIAKVLHANLLEFELHDHFARDRKARSDEFYVFVLYRVRKFFVAPRVRYMVAERTNVSTSGVHQTGQIVGFAAWDAQGDDNPIAVEWSRLSSGWMASLERSLVQWELFHHRYFQSDVVNYADLDRCIDLLHASYESLPSLKANMHLQFLMVDPAWQRGHGIGHRLLQWGLDVAGQLNLPVVLESSLMGYEFYLKHGFRCLTKVHINVNPEKAYDMPIVLWEPPSPVGH</sequence>
<name>A0A1Y6M013_ZYMTR</name>
<protein>
    <recommendedName>
        <fullName evidence="1">N-acetyltransferase domain-containing protein</fullName>
    </recommendedName>
</protein>
<proteinExistence type="predicted"/>
<dbReference type="GO" id="GO:0016747">
    <property type="term" value="F:acyltransferase activity, transferring groups other than amino-acyl groups"/>
    <property type="evidence" value="ECO:0007669"/>
    <property type="project" value="InterPro"/>
</dbReference>
<dbReference type="Pfam" id="PF13673">
    <property type="entry name" value="Acetyltransf_10"/>
    <property type="match status" value="1"/>
</dbReference>
<dbReference type="InterPro" id="IPR052523">
    <property type="entry name" value="Trichothecene_AcTrans"/>
</dbReference>
<evidence type="ECO:0000259" key="1">
    <source>
        <dbReference type="Pfam" id="PF13673"/>
    </source>
</evidence>
<dbReference type="EMBL" id="LT882685">
    <property type="protein sequence ID" value="SMY28281.1"/>
    <property type="molecule type" value="Genomic_DNA"/>
</dbReference>
<dbReference type="SUPFAM" id="SSF55729">
    <property type="entry name" value="Acyl-CoA N-acyltransferases (Nat)"/>
    <property type="match status" value="1"/>
</dbReference>
<dbReference type="PANTHER" id="PTHR42791">
    <property type="entry name" value="GNAT FAMILY ACETYLTRANSFERASE"/>
    <property type="match status" value="1"/>
</dbReference>
<accession>A0A1Y6M013</accession>
<organism evidence="2 3">
    <name type="scientific">Zymoseptoria tritici ST99CH_1A5</name>
    <dbReference type="NCBI Taxonomy" id="1276529"/>
    <lineage>
        <taxon>Eukaryota</taxon>
        <taxon>Fungi</taxon>
        <taxon>Dikarya</taxon>
        <taxon>Ascomycota</taxon>
        <taxon>Pezizomycotina</taxon>
        <taxon>Dothideomycetes</taxon>
        <taxon>Dothideomycetidae</taxon>
        <taxon>Mycosphaerellales</taxon>
        <taxon>Mycosphaerellaceae</taxon>
        <taxon>Zymoseptoria</taxon>
    </lineage>
</organism>
<evidence type="ECO:0000313" key="2">
    <source>
        <dbReference type="EMBL" id="SMY28281.1"/>
    </source>
</evidence>
<evidence type="ECO:0000313" key="3">
    <source>
        <dbReference type="Proteomes" id="UP000215453"/>
    </source>
</evidence>
<dbReference type="CDD" id="cd04301">
    <property type="entry name" value="NAT_SF"/>
    <property type="match status" value="1"/>
</dbReference>
<dbReference type="AlphaFoldDB" id="A0A1Y6M013"/>